<protein>
    <submittedName>
        <fullName evidence="1">Uncharacterized protein</fullName>
    </submittedName>
</protein>
<organism evidence="1 2">
    <name type="scientific">Peribacillus huizhouensis</name>
    <dbReference type="NCBI Taxonomy" id="1501239"/>
    <lineage>
        <taxon>Bacteria</taxon>
        <taxon>Bacillati</taxon>
        <taxon>Bacillota</taxon>
        <taxon>Bacilli</taxon>
        <taxon>Bacillales</taxon>
        <taxon>Bacillaceae</taxon>
        <taxon>Peribacillus</taxon>
    </lineage>
</organism>
<dbReference type="Proteomes" id="UP000626697">
    <property type="component" value="Unassembled WGS sequence"/>
</dbReference>
<proteinExistence type="predicted"/>
<gene>
    <name evidence="1" type="ORF">HNP81_000016</name>
</gene>
<dbReference type="EMBL" id="JACJHX010000001">
    <property type="protein sequence ID" value="MBA9024734.1"/>
    <property type="molecule type" value="Genomic_DNA"/>
</dbReference>
<name>A0ABR6CI67_9BACI</name>
<evidence type="ECO:0000313" key="2">
    <source>
        <dbReference type="Proteomes" id="UP000626697"/>
    </source>
</evidence>
<accession>A0ABR6CI67</accession>
<sequence>MSHRTRCGSHASLHLAESAPVKGPAALVATLIDVIAAEFRLTTPAVAVAAPVTLISVLNELIFIQNIGKSPTTSLF</sequence>
<comment type="caution">
    <text evidence="1">The sequence shown here is derived from an EMBL/GenBank/DDBJ whole genome shotgun (WGS) entry which is preliminary data.</text>
</comment>
<evidence type="ECO:0000313" key="1">
    <source>
        <dbReference type="EMBL" id="MBA9024734.1"/>
    </source>
</evidence>
<keyword evidence="2" id="KW-1185">Reference proteome</keyword>
<reference evidence="1 2" key="1">
    <citation type="submission" date="2020-08" db="EMBL/GenBank/DDBJ databases">
        <title>Genomic Encyclopedia of Type Strains, Phase IV (KMG-IV): sequencing the most valuable type-strain genomes for metagenomic binning, comparative biology and taxonomic classification.</title>
        <authorList>
            <person name="Goeker M."/>
        </authorList>
    </citation>
    <scope>NUCLEOTIDE SEQUENCE [LARGE SCALE GENOMIC DNA]</scope>
    <source>
        <strain evidence="1 2">DSM 105481</strain>
    </source>
</reference>